<sequence>MEERQMPVRGMHCAACSARIEKVVGGMPGVAEASVNLAGETLRLRFDPAVVTPEGVAERVKALGFELVLPRPAESSRLVIGGMHCASCSSRIEKVVGSMEGVRAVRVNLASGTGELELEPGGPGLDAVIRRIEGLGFTASEVQDEDESLFEEQQREAALRLEEQRRALGPQLALGALVLVVAMGPMVGLALPAFLSPDASPGAYALTQLALTAPLVWLGRRFYTAGIPALLRGGPTMDSLIALGTGAALAASLWNTGTILFAHGGAHKAHELYYESAAVILALVSLGKYFEARSKARTTEAVKALLSLAPEQATRLRDGGQERVDVRAVRPGDLLLVRPGERVPVDGVVLEGAGEVDESMLTGESEPVAKNPGDPLASGTLNALGALTMRAERVGRDTVLARIVRLVREAQGSKAPLASLADRVSLHFVPAVMALATLSAAAWLLAGEGAGFALRIFVSVMVIACPCAMGLATPTSIMVGTGRGARLGVLVKSGRALEAAAGVDAVVLDKTGTLTLGKPALTDVEPAPGVARDRLLAVAAAVESSSAHPLGEAVVHAAQARGIVLPLAAAGRAVPGKGAAAQVAGKPCLVGRAGWLAEEGVELPPGLLELGEVFSSEGKTPLYAAESGRALGVLAVADALRPEAPEVVRRLKAMGVRVVMLTGDTPRTAHAVAGEAGVDEVFAGVGPEGKAAKVNELKAQGLTVAMVGDGINDAPALAAADVGLAMGSGIGVAIETGDVVLLRADLRGVVTALALARATVRNIRQNLFWAFAYNVLGIPVAAGVLHAFGGPTLSPMIAGAAMAASSVSVVTNALRLRFFKG</sequence>
<evidence type="ECO:0000256" key="16">
    <source>
        <dbReference type="ARBA" id="ARBA00023065"/>
    </source>
</evidence>
<dbReference type="CDD" id="cd00371">
    <property type="entry name" value="HMA"/>
    <property type="match status" value="2"/>
</dbReference>
<evidence type="ECO:0000256" key="10">
    <source>
        <dbReference type="ARBA" id="ARBA00022796"/>
    </source>
</evidence>
<dbReference type="InterPro" id="IPR023298">
    <property type="entry name" value="ATPase_P-typ_TM_dom_sf"/>
</dbReference>
<dbReference type="InterPro" id="IPR059000">
    <property type="entry name" value="ATPase_P-type_domA"/>
</dbReference>
<dbReference type="NCBIfam" id="TIGR01511">
    <property type="entry name" value="ATPase-IB1_Cu"/>
    <property type="match status" value="1"/>
</dbReference>
<feature type="transmembrane region" description="Helical" evidence="20">
    <location>
        <begin position="201"/>
        <end position="219"/>
    </location>
</feature>
<dbReference type="PROSITE" id="PS01047">
    <property type="entry name" value="HMA_1"/>
    <property type="match status" value="2"/>
</dbReference>
<evidence type="ECO:0000313" key="22">
    <source>
        <dbReference type="EMBL" id="GFK95923.1"/>
    </source>
</evidence>
<keyword evidence="5 20" id="KW-1003">Cell membrane</keyword>
<dbReference type="GO" id="GO:0043682">
    <property type="term" value="F:P-type divalent copper transporter activity"/>
    <property type="evidence" value="ECO:0007669"/>
    <property type="project" value="TreeGrafter"/>
</dbReference>
<dbReference type="NCBIfam" id="TIGR01494">
    <property type="entry name" value="ATPase_P-type"/>
    <property type="match status" value="2"/>
</dbReference>
<dbReference type="InterPro" id="IPR027256">
    <property type="entry name" value="P-typ_ATPase_IB"/>
</dbReference>
<dbReference type="InterPro" id="IPR023214">
    <property type="entry name" value="HAD_sf"/>
</dbReference>
<comment type="caution">
    <text evidence="22">The sequence shown here is derived from an EMBL/GenBank/DDBJ whole genome shotgun (WGS) entry which is preliminary data.</text>
</comment>
<dbReference type="AlphaFoldDB" id="A0A6V8LU37"/>
<gene>
    <name evidence="22" type="primary">copA</name>
    <name evidence="22" type="ORF">NNJEOMEG_03796</name>
</gene>
<dbReference type="GO" id="GO:0005886">
    <property type="term" value="C:plasma membrane"/>
    <property type="evidence" value="ECO:0007669"/>
    <property type="project" value="UniProtKB-SubCell"/>
</dbReference>
<keyword evidence="9 20" id="KW-0547">Nucleotide-binding</keyword>
<dbReference type="Pfam" id="PF00403">
    <property type="entry name" value="HMA"/>
    <property type="match status" value="2"/>
</dbReference>
<dbReference type="FunFam" id="3.30.70.100:FF:000001">
    <property type="entry name" value="ATPase copper transporting beta"/>
    <property type="match status" value="2"/>
</dbReference>
<keyword evidence="15" id="KW-0186">Copper</keyword>
<evidence type="ECO:0000256" key="4">
    <source>
        <dbReference type="ARBA" id="ARBA00022448"/>
    </source>
</evidence>
<dbReference type="InterPro" id="IPR018303">
    <property type="entry name" value="ATPase_P-typ_P_site"/>
</dbReference>
<dbReference type="InterPro" id="IPR001757">
    <property type="entry name" value="P_typ_ATPase"/>
</dbReference>
<feature type="domain" description="HMA" evidence="21">
    <location>
        <begin position="74"/>
        <end position="140"/>
    </location>
</feature>
<dbReference type="GO" id="GO:0005524">
    <property type="term" value="F:ATP binding"/>
    <property type="evidence" value="ECO:0007669"/>
    <property type="project" value="UniProtKB-UniRule"/>
</dbReference>
<dbReference type="PANTHER" id="PTHR43520:SF8">
    <property type="entry name" value="P-TYPE CU(+) TRANSPORTER"/>
    <property type="match status" value="1"/>
</dbReference>
<evidence type="ECO:0000256" key="1">
    <source>
        <dbReference type="ARBA" id="ARBA00004651"/>
    </source>
</evidence>
<accession>A0A6V8LU37</accession>
<keyword evidence="7 20" id="KW-0479">Metal-binding</keyword>
<dbReference type="NCBIfam" id="TIGR00003">
    <property type="entry name" value="copper ion binding protein"/>
    <property type="match status" value="1"/>
</dbReference>
<comment type="similarity">
    <text evidence="2 20">Belongs to the cation transport ATPase (P-type) (TC 3.A.3) family. Type IB subfamily.</text>
</comment>
<feature type="domain" description="HMA" evidence="21">
    <location>
        <begin position="2"/>
        <end position="68"/>
    </location>
</feature>
<keyword evidence="16" id="KW-0406">Ion transport</keyword>
<evidence type="ECO:0000313" key="23">
    <source>
        <dbReference type="Proteomes" id="UP000494245"/>
    </source>
</evidence>
<name>A0A6V8LU37_9BACT</name>
<evidence type="ECO:0000256" key="14">
    <source>
        <dbReference type="ARBA" id="ARBA00022989"/>
    </source>
</evidence>
<evidence type="ECO:0000256" key="8">
    <source>
        <dbReference type="ARBA" id="ARBA00022737"/>
    </source>
</evidence>
<dbReference type="RefSeq" id="WP_173087059.1">
    <property type="nucleotide sequence ID" value="NZ_BLTE01000026.1"/>
</dbReference>
<feature type="transmembrane region" description="Helical" evidence="20">
    <location>
        <begin position="452"/>
        <end position="473"/>
    </location>
</feature>
<evidence type="ECO:0000256" key="15">
    <source>
        <dbReference type="ARBA" id="ARBA00023008"/>
    </source>
</evidence>
<dbReference type="Pfam" id="PF00122">
    <property type="entry name" value="E1-E2_ATPase"/>
    <property type="match status" value="1"/>
</dbReference>
<keyword evidence="11 20" id="KW-0067">ATP-binding</keyword>
<evidence type="ECO:0000256" key="20">
    <source>
        <dbReference type="RuleBase" id="RU362081"/>
    </source>
</evidence>
<evidence type="ECO:0000256" key="13">
    <source>
        <dbReference type="ARBA" id="ARBA00022967"/>
    </source>
</evidence>
<evidence type="ECO:0000256" key="11">
    <source>
        <dbReference type="ARBA" id="ARBA00022840"/>
    </source>
</evidence>
<keyword evidence="8" id="KW-0677">Repeat</keyword>
<dbReference type="PRINTS" id="PR00119">
    <property type="entry name" value="CATATPASE"/>
</dbReference>
<keyword evidence="12" id="KW-0460">Magnesium</keyword>
<dbReference type="GO" id="GO:0016887">
    <property type="term" value="F:ATP hydrolysis activity"/>
    <property type="evidence" value="ECO:0007669"/>
    <property type="project" value="InterPro"/>
</dbReference>
<evidence type="ECO:0000256" key="19">
    <source>
        <dbReference type="ARBA" id="ARBA00049289"/>
    </source>
</evidence>
<keyword evidence="17 20" id="KW-0472">Membrane</keyword>
<reference evidence="22 23" key="1">
    <citation type="submission" date="2020-04" db="EMBL/GenBank/DDBJ databases">
        <authorList>
            <consortium name="Desulfovibrio sp. FSS-1 genome sequencing consortium"/>
            <person name="Shimoshige H."/>
            <person name="Kobayashi H."/>
            <person name="Maekawa T."/>
        </authorList>
    </citation>
    <scope>NUCLEOTIDE SEQUENCE [LARGE SCALE GENOMIC DNA]</scope>
    <source>
        <strain evidence="22 23">SIID29052-01</strain>
    </source>
</reference>
<dbReference type="PROSITE" id="PS00154">
    <property type="entry name" value="ATPASE_E1_E2"/>
    <property type="match status" value="1"/>
</dbReference>
<dbReference type="CDD" id="cd02094">
    <property type="entry name" value="P-type_ATPase_Cu-like"/>
    <property type="match status" value="1"/>
</dbReference>
<dbReference type="EC" id="7.2.2.8" evidence="3"/>
<dbReference type="FunFam" id="2.70.150.10:FF:000020">
    <property type="entry name" value="Copper-exporting P-type ATPase A"/>
    <property type="match status" value="1"/>
</dbReference>
<dbReference type="Proteomes" id="UP000494245">
    <property type="component" value="Unassembled WGS sequence"/>
</dbReference>
<feature type="transmembrane region" description="Helical" evidence="20">
    <location>
        <begin position="172"/>
        <end position="195"/>
    </location>
</feature>
<dbReference type="Gene3D" id="3.40.50.1000">
    <property type="entry name" value="HAD superfamily/HAD-like"/>
    <property type="match status" value="1"/>
</dbReference>
<dbReference type="GO" id="GO:0005507">
    <property type="term" value="F:copper ion binding"/>
    <property type="evidence" value="ECO:0007669"/>
    <property type="project" value="InterPro"/>
</dbReference>
<keyword evidence="4" id="KW-0813">Transport</keyword>
<dbReference type="FunFam" id="3.40.50.1000:FF:000144">
    <property type="entry name" value="copper-transporting ATPase 1 isoform X2"/>
    <property type="match status" value="1"/>
</dbReference>
<dbReference type="PROSITE" id="PS01229">
    <property type="entry name" value="COF_2"/>
    <property type="match status" value="1"/>
</dbReference>
<evidence type="ECO:0000256" key="17">
    <source>
        <dbReference type="ARBA" id="ARBA00023136"/>
    </source>
</evidence>
<dbReference type="NCBIfam" id="TIGR01525">
    <property type="entry name" value="ATPase-IB_hvy"/>
    <property type="match status" value="1"/>
</dbReference>
<dbReference type="PROSITE" id="PS50846">
    <property type="entry name" value="HMA_2"/>
    <property type="match status" value="2"/>
</dbReference>
<keyword evidence="13" id="KW-1278">Translocase</keyword>
<feature type="transmembrane region" description="Helical" evidence="20">
    <location>
        <begin position="240"/>
        <end position="266"/>
    </location>
</feature>
<dbReference type="InterPro" id="IPR008250">
    <property type="entry name" value="ATPase_P-typ_transduc_dom_A_sf"/>
</dbReference>
<feature type="transmembrane region" description="Helical" evidence="20">
    <location>
        <begin position="272"/>
        <end position="290"/>
    </location>
</feature>
<evidence type="ECO:0000256" key="9">
    <source>
        <dbReference type="ARBA" id="ARBA00022741"/>
    </source>
</evidence>
<dbReference type="Gene3D" id="3.30.70.100">
    <property type="match status" value="2"/>
</dbReference>
<organism evidence="22 23">
    <name type="scientific">Fundidesulfovibrio magnetotacticus</name>
    <dbReference type="NCBI Taxonomy" id="2730080"/>
    <lineage>
        <taxon>Bacteria</taxon>
        <taxon>Pseudomonadati</taxon>
        <taxon>Thermodesulfobacteriota</taxon>
        <taxon>Desulfovibrionia</taxon>
        <taxon>Desulfovibrionales</taxon>
        <taxon>Desulfovibrionaceae</taxon>
        <taxon>Fundidesulfovibrio</taxon>
    </lineage>
</organism>
<evidence type="ECO:0000259" key="21">
    <source>
        <dbReference type="PROSITE" id="PS50846"/>
    </source>
</evidence>
<keyword evidence="14 20" id="KW-1133">Transmembrane helix</keyword>
<dbReference type="InterPro" id="IPR006122">
    <property type="entry name" value="HMA_Cu_ion-bd"/>
</dbReference>
<evidence type="ECO:0000256" key="5">
    <source>
        <dbReference type="ARBA" id="ARBA00022475"/>
    </source>
</evidence>
<dbReference type="SUPFAM" id="SSF81665">
    <property type="entry name" value="Calcium ATPase, transmembrane domain M"/>
    <property type="match status" value="1"/>
</dbReference>
<dbReference type="InterPro" id="IPR023299">
    <property type="entry name" value="ATPase_P-typ_cyto_dom_N"/>
</dbReference>
<evidence type="ECO:0000256" key="18">
    <source>
        <dbReference type="ARBA" id="ARBA00033239"/>
    </source>
</evidence>
<dbReference type="InterPro" id="IPR017969">
    <property type="entry name" value="Heavy-metal-associated_CS"/>
</dbReference>
<dbReference type="PRINTS" id="PR00943">
    <property type="entry name" value="CUATPASE"/>
</dbReference>
<dbReference type="SUPFAM" id="SSF56784">
    <property type="entry name" value="HAD-like"/>
    <property type="match status" value="1"/>
</dbReference>
<dbReference type="PANTHER" id="PTHR43520">
    <property type="entry name" value="ATP7, ISOFORM B"/>
    <property type="match status" value="1"/>
</dbReference>
<dbReference type="InterPro" id="IPR036163">
    <property type="entry name" value="HMA_dom_sf"/>
</dbReference>
<feature type="transmembrane region" description="Helical" evidence="20">
    <location>
        <begin position="767"/>
        <end position="789"/>
    </location>
</feature>
<dbReference type="SUPFAM" id="SSF55008">
    <property type="entry name" value="HMA, heavy metal-associated domain"/>
    <property type="match status" value="2"/>
</dbReference>
<dbReference type="GO" id="GO:0060003">
    <property type="term" value="P:copper ion export"/>
    <property type="evidence" value="ECO:0007669"/>
    <property type="project" value="UniProtKB-ARBA"/>
</dbReference>
<evidence type="ECO:0000256" key="3">
    <source>
        <dbReference type="ARBA" id="ARBA00012517"/>
    </source>
</evidence>
<feature type="transmembrane region" description="Helical" evidence="20">
    <location>
        <begin position="795"/>
        <end position="814"/>
    </location>
</feature>
<proteinExistence type="inferred from homology"/>
<reference evidence="22 23" key="2">
    <citation type="submission" date="2020-05" db="EMBL/GenBank/DDBJ databases">
        <title>Draft genome sequence of Desulfovibrio sp. strainFSS-1.</title>
        <authorList>
            <person name="Shimoshige H."/>
            <person name="Kobayashi H."/>
            <person name="Maekawa T."/>
        </authorList>
    </citation>
    <scope>NUCLEOTIDE SEQUENCE [LARGE SCALE GENOMIC DNA]</scope>
    <source>
        <strain evidence="22 23">SIID29052-01</strain>
    </source>
</reference>
<comment type="catalytic activity">
    <reaction evidence="19">
        <text>Cu(+)(in) + ATP + H2O = Cu(+)(out) + ADP + phosphate + H(+)</text>
        <dbReference type="Rhea" id="RHEA:25792"/>
        <dbReference type="ChEBI" id="CHEBI:15377"/>
        <dbReference type="ChEBI" id="CHEBI:15378"/>
        <dbReference type="ChEBI" id="CHEBI:30616"/>
        <dbReference type="ChEBI" id="CHEBI:43474"/>
        <dbReference type="ChEBI" id="CHEBI:49552"/>
        <dbReference type="ChEBI" id="CHEBI:456216"/>
        <dbReference type="EC" id="7.2.2.8"/>
    </reaction>
</comment>
<dbReference type="Gene3D" id="3.40.1110.10">
    <property type="entry name" value="Calcium-transporting ATPase, cytoplasmic domain N"/>
    <property type="match status" value="1"/>
</dbReference>
<evidence type="ECO:0000256" key="7">
    <source>
        <dbReference type="ARBA" id="ARBA00022723"/>
    </source>
</evidence>
<evidence type="ECO:0000256" key="6">
    <source>
        <dbReference type="ARBA" id="ARBA00022692"/>
    </source>
</evidence>
<dbReference type="GO" id="GO:0140581">
    <property type="term" value="F:P-type monovalent copper transporter activity"/>
    <property type="evidence" value="ECO:0007669"/>
    <property type="project" value="UniProtKB-EC"/>
</dbReference>
<keyword evidence="10" id="KW-0187">Copper transport</keyword>
<dbReference type="InterPro" id="IPR006121">
    <property type="entry name" value="HMA_dom"/>
</dbReference>
<dbReference type="SUPFAM" id="SSF81653">
    <property type="entry name" value="Calcium ATPase, transduction domain A"/>
    <property type="match status" value="1"/>
</dbReference>
<dbReference type="GO" id="GO:0055070">
    <property type="term" value="P:copper ion homeostasis"/>
    <property type="evidence" value="ECO:0007669"/>
    <property type="project" value="TreeGrafter"/>
</dbReference>
<evidence type="ECO:0000256" key="12">
    <source>
        <dbReference type="ARBA" id="ARBA00022842"/>
    </source>
</evidence>
<protein>
    <recommendedName>
        <fullName evidence="3">P-type Cu(+) transporter</fullName>
        <ecNumber evidence="3">7.2.2.8</ecNumber>
    </recommendedName>
    <alternativeName>
        <fullName evidence="18">Cu(+)-exporting ATPase</fullName>
    </alternativeName>
</protein>
<keyword evidence="23" id="KW-1185">Reference proteome</keyword>
<dbReference type="EMBL" id="BLTE01000026">
    <property type="protein sequence ID" value="GFK95923.1"/>
    <property type="molecule type" value="Genomic_DNA"/>
</dbReference>
<comment type="subcellular location">
    <subcellularLocation>
        <location evidence="1">Cell membrane</location>
        <topology evidence="1">Multi-pass membrane protein</topology>
    </subcellularLocation>
</comment>
<dbReference type="Pfam" id="PF00702">
    <property type="entry name" value="Hydrolase"/>
    <property type="match status" value="1"/>
</dbReference>
<dbReference type="InterPro" id="IPR036412">
    <property type="entry name" value="HAD-like_sf"/>
</dbReference>
<feature type="transmembrane region" description="Helical" evidence="20">
    <location>
        <begin position="424"/>
        <end position="446"/>
    </location>
</feature>
<evidence type="ECO:0000256" key="2">
    <source>
        <dbReference type="ARBA" id="ARBA00006024"/>
    </source>
</evidence>
<keyword evidence="6 20" id="KW-0812">Transmembrane</keyword>
<dbReference type="Gene3D" id="2.70.150.10">
    <property type="entry name" value="Calcium-transporting ATPase, cytoplasmic transduction domain A"/>
    <property type="match status" value="1"/>
</dbReference>